<accession>A0A9X3TVB6</accession>
<dbReference type="Proteomes" id="UP001151071">
    <property type="component" value="Unassembled WGS sequence"/>
</dbReference>
<proteinExistence type="predicted"/>
<comment type="caution">
    <text evidence="2">The sequence shown here is derived from an EMBL/GenBank/DDBJ whole genome shotgun (WGS) entry which is preliminary data.</text>
</comment>
<dbReference type="EMBL" id="JAPYYP010000052">
    <property type="protein sequence ID" value="MDA5110935.1"/>
    <property type="molecule type" value="Genomic_DNA"/>
</dbReference>
<evidence type="ECO:0000313" key="3">
    <source>
        <dbReference type="Proteomes" id="UP001151071"/>
    </source>
</evidence>
<feature type="transmembrane region" description="Helical" evidence="1">
    <location>
        <begin position="21"/>
        <end position="42"/>
    </location>
</feature>
<keyword evidence="1" id="KW-0472">Membrane</keyword>
<keyword evidence="3" id="KW-1185">Reference proteome</keyword>
<evidence type="ECO:0000313" key="2">
    <source>
        <dbReference type="EMBL" id="MDA5110935.1"/>
    </source>
</evidence>
<dbReference type="AlphaFoldDB" id="A0A9X3TVB6"/>
<keyword evidence="1" id="KW-1133">Transmembrane helix</keyword>
<gene>
    <name evidence="2" type="ORF">O3V59_21595</name>
</gene>
<reference evidence="2" key="1">
    <citation type="submission" date="2022-12" db="EMBL/GenBank/DDBJ databases">
        <title>Draft genome sequence of the thermophilic strain Brevibacillus thermoruber HT42, isolated from Los Humeros, Puebla, Mexico, with biotechnological potential.</title>
        <authorList>
            <person name="Lara Sanchez J."/>
            <person name="Solis Palacios R."/>
            <person name="Bustos Baena A.S."/>
            <person name="Ruz Baez A.E."/>
            <person name="Espinosa Luna G."/>
            <person name="Oliart Ros R.M."/>
        </authorList>
    </citation>
    <scope>NUCLEOTIDE SEQUENCE</scope>
    <source>
        <strain evidence="2">HT42</strain>
    </source>
</reference>
<dbReference type="RefSeq" id="WP_271141016.1">
    <property type="nucleotide sequence ID" value="NZ_JAPYYP010000052.1"/>
</dbReference>
<protein>
    <submittedName>
        <fullName evidence="2">Uncharacterized protein</fullName>
    </submittedName>
</protein>
<organism evidence="2 3">
    <name type="scientific">Brevibacillus thermoruber</name>
    <dbReference type="NCBI Taxonomy" id="33942"/>
    <lineage>
        <taxon>Bacteria</taxon>
        <taxon>Bacillati</taxon>
        <taxon>Bacillota</taxon>
        <taxon>Bacilli</taxon>
        <taxon>Bacillales</taxon>
        <taxon>Paenibacillaceae</taxon>
        <taxon>Brevibacillus</taxon>
    </lineage>
</organism>
<name>A0A9X3TVB6_9BACL</name>
<sequence>MQRFIGQWYLDSSGTVLMEKKVILVVAAVMIFGMASMALPWIHSYFSDYTASVRNAGKVHEFRSVILQ</sequence>
<keyword evidence="1" id="KW-0812">Transmembrane</keyword>
<evidence type="ECO:0000256" key="1">
    <source>
        <dbReference type="SAM" id="Phobius"/>
    </source>
</evidence>